<feature type="transmembrane region" description="Helical" evidence="1">
    <location>
        <begin position="136"/>
        <end position="154"/>
    </location>
</feature>
<comment type="caution">
    <text evidence="2">The sequence shown here is derived from an EMBL/GenBank/DDBJ whole genome shotgun (WGS) entry which is preliminary data.</text>
</comment>
<keyword evidence="2" id="KW-0012">Acyltransferase</keyword>
<evidence type="ECO:0000256" key="1">
    <source>
        <dbReference type="SAM" id="Phobius"/>
    </source>
</evidence>
<organism evidence="2 3">
    <name type="scientific">Tritrichomonas musculus</name>
    <dbReference type="NCBI Taxonomy" id="1915356"/>
    <lineage>
        <taxon>Eukaryota</taxon>
        <taxon>Metamonada</taxon>
        <taxon>Parabasalia</taxon>
        <taxon>Tritrichomonadida</taxon>
        <taxon>Tritrichomonadidae</taxon>
        <taxon>Tritrichomonas</taxon>
    </lineage>
</organism>
<feature type="transmembrane region" description="Helical" evidence="1">
    <location>
        <begin position="160"/>
        <end position="181"/>
    </location>
</feature>
<feature type="transmembrane region" description="Helical" evidence="1">
    <location>
        <begin position="12"/>
        <end position="30"/>
    </location>
</feature>
<keyword evidence="2" id="KW-0808">Transferase</keyword>
<keyword evidence="1" id="KW-1133">Transmembrane helix</keyword>
<protein>
    <submittedName>
        <fullName evidence="2">Lysophosphatidylcholine acyltransferase 3</fullName>
    </submittedName>
</protein>
<keyword evidence="1" id="KW-0812">Transmembrane</keyword>
<keyword evidence="3" id="KW-1185">Reference proteome</keyword>
<evidence type="ECO:0000313" key="2">
    <source>
        <dbReference type="EMBL" id="KAK8891972.1"/>
    </source>
</evidence>
<dbReference type="GO" id="GO:0016746">
    <property type="term" value="F:acyltransferase activity"/>
    <property type="evidence" value="ECO:0007669"/>
    <property type="project" value="UniProtKB-KW"/>
</dbReference>
<dbReference type="Proteomes" id="UP001470230">
    <property type="component" value="Unassembled WGS sequence"/>
</dbReference>
<name>A0ABR2KM26_9EUKA</name>
<gene>
    <name evidence="2" type="ORF">M9Y10_029194</name>
</gene>
<proteinExistence type="predicted"/>
<accession>A0ABR2KM26</accession>
<sequence length="367" mass="43573">MCMISYHIIDFYPHIVFIISFSMHVYIHFLQLIQPKCVKIGDASKLLFFKTVATSYNLDSGRKKKSNKKTKIKNDDKYYLFKKPVFIEWISYCFTPFGCTSIVFYEFEFFELLLKPNLRKVNEESRQKAFSCFKRSVLYAIFYSHIHNFLKIIIFNSQFYSSLSFCYQIFFVWAITVLCFLKRFIQFKAIDAGLYEVGFYDNGFSSSSDFESSDFDILLTQKTIKNWSRAFNPTFFSFYSHYFSSFLSDPRSGLSDKSRKIASFLLKPLTKGFHGAVYLGAIYKKFFIFVEKRLKIIFKKLPESETPFLIFTQIAMISNRATMLFRTTKSFFLMSNYMHFIMEFLSLFILIVSYYLSKQYSNHLKQE</sequence>
<keyword evidence="1" id="KW-0472">Membrane</keyword>
<evidence type="ECO:0000313" key="3">
    <source>
        <dbReference type="Proteomes" id="UP001470230"/>
    </source>
</evidence>
<reference evidence="2 3" key="1">
    <citation type="submission" date="2024-04" db="EMBL/GenBank/DDBJ databases">
        <title>Tritrichomonas musculus Genome.</title>
        <authorList>
            <person name="Alves-Ferreira E."/>
            <person name="Grigg M."/>
            <person name="Lorenzi H."/>
            <person name="Galac M."/>
        </authorList>
    </citation>
    <scope>NUCLEOTIDE SEQUENCE [LARGE SCALE GENOMIC DNA]</scope>
    <source>
        <strain evidence="2 3">EAF2021</strain>
    </source>
</reference>
<feature type="transmembrane region" description="Helical" evidence="1">
    <location>
        <begin position="337"/>
        <end position="356"/>
    </location>
</feature>
<dbReference type="EMBL" id="JAPFFF010000004">
    <property type="protein sequence ID" value="KAK8891972.1"/>
    <property type="molecule type" value="Genomic_DNA"/>
</dbReference>